<proteinExistence type="predicted"/>
<reference evidence="1" key="1">
    <citation type="submission" date="2021-08" db="EMBL/GenBank/DDBJ databases">
        <title>Novel anaerobic bacterium isolated from sea squirt in East Sea, Republic of Korea.</title>
        <authorList>
            <person name="Nguyen T.H."/>
            <person name="Li Z."/>
            <person name="Lee Y.-J."/>
            <person name="Ko J."/>
            <person name="Kim S.-G."/>
        </authorList>
    </citation>
    <scope>NUCLEOTIDE SEQUENCE</scope>
    <source>
        <strain evidence="1">KCTC 25031</strain>
    </source>
</reference>
<dbReference type="Proteomes" id="UP000826212">
    <property type="component" value="Chromosome"/>
</dbReference>
<evidence type="ECO:0000313" key="2">
    <source>
        <dbReference type="Proteomes" id="UP000826212"/>
    </source>
</evidence>
<protein>
    <submittedName>
        <fullName evidence="1">Prolipoprotein diacylglyceryl transferase</fullName>
        <ecNumber evidence="1">2.5.1.145</ecNumber>
    </submittedName>
</protein>
<organism evidence="1 2">
    <name type="scientific">Halosquirtibacter laminarini</name>
    <dbReference type="NCBI Taxonomy" id="3374600"/>
    <lineage>
        <taxon>Bacteria</taxon>
        <taxon>Pseudomonadati</taxon>
        <taxon>Bacteroidota</taxon>
        <taxon>Bacteroidia</taxon>
        <taxon>Marinilabiliales</taxon>
        <taxon>Prolixibacteraceae</taxon>
        <taxon>Halosquirtibacter</taxon>
    </lineage>
</organism>
<keyword evidence="2" id="KW-1185">Reference proteome</keyword>
<name>A0AC61NMX7_9BACT</name>
<dbReference type="EC" id="2.5.1.145" evidence="1"/>
<gene>
    <name evidence="1" type="primary">lgt</name>
    <name evidence="1" type="ORF">K4L44_09575</name>
</gene>
<sequence length="257" mass="29843">MVLWEKYPSHFMTPKLKIRWYGLAFAIGFMLGYKIMERMFKSEKIPQEWLDKLFIYVFVATIVGARLGHVFFYDWDYYSAHPSEILKTWHGGLASHGGTIGIIIAIYFYSKRVTKKSMLWTLDRLAVPVALVAMMIRLGNLMNSEIYGVATDMPWGMIFARNGETVAKHPTQLYEALSYLVTFVVLSYFYWKTNKKDKEGFLLGIFFIGVFLSRFLIEFIKEDQEAFEATMTLNMGQLLSIPFVLAGIYLIYRATKK</sequence>
<accession>A0AC61NMX7</accession>
<evidence type="ECO:0000313" key="1">
    <source>
        <dbReference type="EMBL" id="QZE15991.1"/>
    </source>
</evidence>
<keyword evidence="1" id="KW-0808">Transferase</keyword>
<dbReference type="EMBL" id="CP081303">
    <property type="protein sequence ID" value="QZE15991.1"/>
    <property type="molecule type" value="Genomic_DNA"/>
</dbReference>